<reference evidence="7" key="1">
    <citation type="submission" date="2016-10" db="EMBL/GenBank/DDBJ databases">
        <authorList>
            <person name="de Groot N.N."/>
        </authorList>
    </citation>
    <scope>NUCLEOTIDE SEQUENCE</scope>
</reference>
<keyword evidence="2 5" id="KW-0812">Transmembrane</keyword>
<evidence type="ECO:0000313" key="7">
    <source>
        <dbReference type="EMBL" id="SFV54237.1"/>
    </source>
</evidence>
<evidence type="ECO:0000256" key="4">
    <source>
        <dbReference type="ARBA" id="ARBA00023136"/>
    </source>
</evidence>
<keyword evidence="4 5" id="KW-0472">Membrane</keyword>
<keyword evidence="3 5" id="KW-1133">Transmembrane helix</keyword>
<protein>
    <recommendedName>
        <fullName evidence="6">Fatty acid hydroxylase domain-containing protein</fullName>
    </recommendedName>
</protein>
<evidence type="ECO:0000256" key="5">
    <source>
        <dbReference type="SAM" id="Phobius"/>
    </source>
</evidence>
<feature type="transmembrane region" description="Helical" evidence="5">
    <location>
        <begin position="106"/>
        <end position="125"/>
    </location>
</feature>
<dbReference type="InterPro" id="IPR050307">
    <property type="entry name" value="Sterol_Desaturase_Related"/>
</dbReference>
<dbReference type="GO" id="GO:0016020">
    <property type="term" value="C:membrane"/>
    <property type="evidence" value="ECO:0007669"/>
    <property type="project" value="UniProtKB-SubCell"/>
</dbReference>
<evidence type="ECO:0000256" key="3">
    <source>
        <dbReference type="ARBA" id="ARBA00022989"/>
    </source>
</evidence>
<dbReference type="PANTHER" id="PTHR11863">
    <property type="entry name" value="STEROL DESATURASE"/>
    <property type="match status" value="1"/>
</dbReference>
<dbReference type="GO" id="GO:0005506">
    <property type="term" value="F:iron ion binding"/>
    <property type="evidence" value="ECO:0007669"/>
    <property type="project" value="InterPro"/>
</dbReference>
<gene>
    <name evidence="7" type="ORF">MNB_SM-4-335</name>
</gene>
<feature type="domain" description="Fatty acid hydroxylase" evidence="6">
    <location>
        <begin position="112"/>
        <end position="258"/>
    </location>
</feature>
<organism evidence="7">
    <name type="scientific">hydrothermal vent metagenome</name>
    <dbReference type="NCBI Taxonomy" id="652676"/>
    <lineage>
        <taxon>unclassified sequences</taxon>
        <taxon>metagenomes</taxon>
        <taxon>ecological metagenomes</taxon>
    </lineage>
</organism>
<feature type="transmembrane region" description="Helical" evidence="5">
    <location>
        <begin position="162"/>
        <end position="183"/>
    </location>
</feature>
<comment type="subcellular location">
    <subcellularLocation>
        <location evidence="1">Membrane</location>
    </subcellularLocation>
</comment>
<dbReference type="GO" id="GO:0008610">
    <property type="term" value="P:lipid biosynthetic process"/>
    <property type="evidence" value="ECO:0007669"/>
    <property type="project" value="InterPro"/>
</dbReference>
<dbReference type="InterPro" id="IPR006694">
    <property type="entry name" value="Fatty_acid_hydroxylase"/>
</dbReference>
<dbReference type="Pfam" id="PF04116">
    <property type="entry name" value="FA_hydroxylase"/>
    <property type="match status" value="1"/>
</dbReference>
<feature type="transmembrane region" description="Helical" evidence="5">
    <location>
        <begin position="16"/>
        <end position="34"/>
    </location>
</feature>
<sequence>MEYLGLDYLFISHQRLFWVYILAAIFIALIYLLLHKKTLNEYKNRKIWTHKSAKLDYKYFVVIAFIKVVFILPLILSSKDVSLVTVLFLQEQFGYMQALALGKEKVVVLYTLTLFILGDLSRYTLHRLLHKVPYLWKIHQVHHSAEVLNPLTFYRVHPIENILFGLRYALIVGIITGLFIYLFGANIGLLEVVGTNIFVFVSGVLGANLRHSHIPLRYGDFLEKIFISPYQHQLHHSMEFTHKNFGGTLALWDFIFHTLHIEKTRVEIEYGLKDKNSFNSISQILLTPFIKGIKI</sequence>
<feature type="transmembrane region" description="Helical" evidence="5">
    <location>
        <begin position="189"/>
        <end position="209"/>
    </location>
</feature>
<dbReference type="EMBL" id="FPHF01000027">
    <property type="protein sequence ID" value="SFV54237.1"/>
    <property type="molecule type" value="Genomic_DNA"/>
</dbReference>
<name>A0A1W1BL59_9ZZZZ</name>
<evidence type="ECO:0000259" key="6">
    <source>
        <dbReference type="Pfam" id="PF04116"/>
    </source>
</evidence>
<feature type="transmembrane region" description="Helical" evidence="5">
    <location>
        <begin position="55"/>
        <end position="76"/>
    </location>
</feature>
<accession>A0A1W1BL59</accession>
<evidence type="ECO:0000256" key="2">
    <source>
        <dbReference type="ARBA" id="ARBA00022692"/>
    </source>
</evidence>
<dbReference type="AlphaFoldDB" id="A0A1W1BL59"/>
<dbReference type="GO" id="GO:0016491">
    <property type="term" value="F:oxidoreductase activity"/>
    <property type="evidence" value="ECO:0007669"/>
    <property type="project" value="InterPro"/>
</dbReference>
<proteinExistence type="predicted"/>
<evidence type="ECO:0000256" key="1">
    <source>
        <dbReference type="ARBA" id="ARBA00004370"/>
    </source>
</evidence>